<dbReference type="Proteomes" id="UP000677244">
    <property type="component" value="Unassembled WGS sequence"/>
</dbReference>
<dbReference type="PANTHER" id="PTHR37310:SF1">
    <property type="entry name" value="CYTOPLASMIC PROTEIN"/>
    <property type="match status" value="1"/>
</dbReference>
<name>A0ABS3YYX5_9BACT</name>
<accession>A0ABS3YYX5</accession>
<dbReference type="CDD" id="cd08026">
    <property type="entry name" value="DUF326"/>
    <property type="match status" value="1"/>
</dbReference>
<dbReference type="Pfam" id="PF03860">
    <property type="entry name" value="Csp"/>
    <property type="match status" value="1"/>
</dbReference>
<keyword evidence="2" id="KW-1185">Reference proteome</keyword>
<dbReference type="PANTHER" id="PTHR37310">
    <property type="entry name" value="CYTOPLASMIC PROTEIN-RELATED"/>
    <property type="match status" value="1"/>
</dbReference>
<dbReference type="Gene3D" id="1.20.1270.360">
    <property type="match status" value="1"/>
</dbReference>
<sequence length="122" mass="13526">MPEKQAVVWLPRALPAQDQNAVPARYCAAECLNCSIACLQEQDTKMLERCIRLNLDCAEICKVSSSFVARGSEHTQHLLNECAEICEACAQECEKHAAHGMEHCRFCAEACRNCAEACLHTV</sequence>
<proteinExistence type="predicted"/>
<dbReference type="InterPro" id="IPR044543">
    <property type="entry name" value="YHJQ-like"/>
</dbReference>
<reference evidence="1 2" key="1">
    <citation type="submission" date="2021-03" db="EMBL/GenBank/DDBJ databases">
        <title>Assistant Professor.</title>
        <authorList>
            <person name="Huq M.A."/>
        </authorList>
    </citation>
    <scope>NUCLEOTIDE SEQUENCE [LARGE SCALE GENOMIC DNA]</scope>
    <source>
        <strain evidence="1 2">MAH-29</strain>
    </source>
</reference>
<dbReference type="InterPro" id="IPR005560">
    <property type="entry name" value="Csp_YhjQ"/>
</dbReference>
<protein>
    <submittedName>
        <fullName evidence="1">Four-helix bundle copper-binding protein</fullName>
    </submittedName>
</protein>
<comment type="caution">
    <text evidence="1">The sequence shown here is derived from an EMBL/GenBank/DDBJ whole genome shotgun (WGS) entry which is preliminary data.</text>
</comment>
<gene>
    <name evidence="1" type="ORF">J7I42_20090</name>
</gene>
<organism evidence="1 2">
    <name type="scientific">Niastella soli</name>
    <dbReference type="NCBI Taxonomy" id="2821487"/>
    <lineage>
        <taxon>Bacteria</taxon>
        <taxon>Pseudomonadati</taxon>
        <taxon>Bacteroidota</taxon>
        <taxon>Chitinophagia</taxon>
        <taxon>Chitinophagales</taxon>
        <taxon>Chitinophagaceae</taxon>
        <taxon>Niastella</taxon>
    </lineage>
</organism>
<dbReference type="EMBL" id="JAGHKO010000004">
    <property type="protein sequence ID" value="MBO9202600.1"/>
    <property type="molecule type" value="Genomic_DNA"/>
</dbReference>
<evidence type="ECO:0000313" key="1">
    <source>
        <dbReference type="EMBL" id="MBO9202600.1"/>
    </source>
</evidence>
<evidence type="ECO:0000313" key="2">
    <source>
        <dbReference type="Proteomes" id="UP000677244"/>
    </source>
</evidence>